<dbReference type="EMBL" id="BAAABZ010000053">
    <property type="protein sequence ID" value="GAA0547672.1"/>
    <property type="molecule type" value="Genomic_DNA"/>
</dbReference>
<name>A0ABP3NLL6_9ACTN</name>
<proteinExistence type="predicted"/>
<organism evidence="1 2">
    <name type="scientific">Streptomyces mordarskii</name>
    <dbReference type="NCBI Taxonomy" id="1226758"/>
    <lineage>
        <taxon>Bacteria</taxon>
        <taxon>Bacillati</taxon>
        <taxon>Actinomycetota</taxon>
        <taxon>Actinomycetes</taxon>
        <taxon>Kitasatosporales</taxon>
        <taxon>Streptomycetaceae</taxon>
        <taxon>Streptomyces</taxon>
    </lineage>
</organism>
<reference evidence="2" key="1">
    <citation type="journal article" date="2019" name="Int. J. Syst. Evol. Microbiol.">
        <title>The Global Catalogue of Microorganisms (GCM) 10K type strain sequencing project: providing services to taxonomists for standard genome sequencing and annotation.</title>
        <authorList>
            <consortium name="The Broad Institute Genomics Platform"/>
            <consortium name="The Broad Institute Genome Sequencing Center for Infectious Disease"/>
            <person name="Wu L."/>
            <person name="Ma J."/>
        </authorList>
    </citation>
    <scope>NUCLEOTIDE SEQUENCE [LARGE SCALE GENOMIC DNA]</scope>
    <source>
        <strain evidence="2">JCM 5052</strain>
    </source>
</reference>
<keyword evidence="2" id="KW-1185">Reference proteome</keyword>
<protein>
    <submittedName>
        <fullName evidence="1">Uncharacterized protein</fullName>
    </submittedName>
</protein>
<comment type="caution">
    <text evidence="1">The sequence shown here is derived from an EMBL/GenBank/DDBJ whole genome shotgun (WGS) entry which is preliminary data.</text>
</comment>
<evidence type="ECO:0000313" key="2">
    <source>
        <dbReference type="Proteomes" id="UP001501576"/>
    </source>
</evidence>
<sequence>MSPAPDERDRIRVSMDRILDGTPERSNGALTIVALAIEADVPRNALTQRHTDLKNKFYDRVRARGGIPDVEIRLRRKISDLKTTITNENKEIVRLRDDVQGFLAENTRLTLENKELRDVLSGRPSNVTPLRAGPGSRWAVARDTIPRCESTTAW</sequence>
<accession>A0ABP3NLL6</accession>
<gene>
    <name evidence="1" type="ORF">GCM10010390_57390</name>
</gene>
<dbReference type="GeneID" id="97436335"/>
<dbReference type="Proteomes" id="UP001501576">
    <property type="component" value="Unassembled WGS sequence"/>
</dbReference>
<evidence type="ECO:0000313" key="1">
    <source>
        <dbReference type="EMBL" id="GAA0547672.1"/>
    </source>
</evidence>
<dbReference type="RefSeq" id="WP_210566737.1">
    <property type="nucleotide sequence ID" value="NZ_BAAABZ010000053.1"/>
</dbReference>